<evidence type="ECO:0000313" key="3">
    <source>
        <dbReference type="Proteomes" id="UP001596303"/>
    </source>
</evidence>
<keyword evidence="3" id="KW-1185">Reference proteome</keyword>
<comment type="caution">
    <text evidence="2">The sequence shown here is derived from an EMBL/GenBank/DDBJ whole genome shotgun (WGS) entry which is preliminary data.</text>
</comment>
<proteinExistence type="predicted"/>
<gene>
    <name evidence="2" type="ORF">ACFQDM_06965</name>
</gene>
<feature type="region of interest" description="Disordered" evidence="1">
    <location>
        <begin position="1"/>
        <end position="22"/>
    </location>
</feature>
<evidence type="ECO:0000313" key="2">
    <source>
        <dbReference type="EMBL" id="MFC6197811.1"/>
    </source>
</evidence>
<reference evidence="3" key="1">
    <citation type="journal article" date="2019" name="Int. J. Syst. Evol. Microbiol.">
        <title>The Global Catalogue of Microorganisms (GCM) 10K type strain sequencing project: providing services to taxonomists for standard genome sequencing and annotation.</title>
        <authorList>
            <consortium name="The Broad Institute Genomics Platform"/>
            <consortium name="The Broad Institute Genome Sequencing Center for Infectious Disease"/>
            <person name="Wu L."/>
            <person name="Ma J."/>
        </authorList>
    </citation>
    <scope>NUCLEOTIDE SEQUENCE [LARGE SCALE GENOMIC DNA]</scope>
    <source>
        <strain evidence="3">CGMCC-1.15741</strain>
    </source>
</reference>
<evidence type="ECO:0000256" key="1">
    <source>
        <dbReference type="SAM" id="MobiDB-lite"/>
    </source>
</evidence>
<feature type="compositionally biased region" description="Polar residues" evidence="1">
    <location>
        <begin position="11"/>
        <end position="20"/>
    </location>
</feature>
<dbReference type="EMBL" id="JBHSSW010000008">
    <property type="protein sequence ID" value="MFC6197811.1"/>
    <property type="molecule type" value="Genomic_DNA"/>
</dbReference>
<accession>A0ABW1S993</accession>
<dbReference type="Proteomes" id="UP001596303">
    <property type="component" value="Unassembled WGS sequence"/>
</dbReference>
<sequence>MTTEIQERKTCTQIEPSPATQDKPVGISLRNLELVDILDDIEALRDKCIVLLRDTERTSHGEVN</sequence>
<organism evidence="2 3">
    <name type="scientific">Ponticaulis profundi</name>
    <dbReference type="NCBI Taxonomy" id="2665222"/>
    <lineage>
        <taxon>Bacteria</taxon>
        <taxon>Pseudomonadati</taxon>
        <taxon>Pseudomonadota</taxon>
        <taxon>Alphaproteobacteria</taxon>
        <taxon>Hyphomonadales</taxon>
        <taxon>Hyphomonadaceae</taxon>
        <taxon>Ponticaulis</taxon>
    </lineage>
</organism>
<name>A0ABW1S993_9PROT</name>
<protein>
    <submittedName>
        <fullName evidence="2">Uncharacterized protein</fullName>
    </submittedName>
</protein>
<feature type="compositionally biased region" description="Basic and acidic residues" evidence="1">
    <location>
        <begin position="1"/>
        <end position="10"/>
    </location>
</feature>
<dbReference type="RefSeq" id="WP_377377245.1">
    <property type="nucleotide sequence ID" value="NZ_JBHSSW010000008.1"/>
</dbReference>